<gene>
    <name evidence="1" type="ORF">HDA36_003343</name>
</gene>
<comment type="caution">
    <text evidence="1">The sequence shown here is derived from an EMBL/GenBank/DDBJ whole genome shotgun (WGS) entry which is preliminary data.</text>
</comment>
<dbReference type="Proteomes" id="UP000572635">
    <property type="component" value="Unassembled WGS sequence"/>
</dbReference>
<proteinExistence type="predicted"/>
<dbReference type="AlphaFoldDB" id="A0A7W8QNJ1"/>
<dbReference type="EMBL" id="JACHDB010000001">
    <property type="protein sequence ID" value="MBB5433259.1"/>
    <property type="molecule type" value="Genomic_DNA"/>
</dbReference>
<sequence length="95" mass="9278">MSASLAGARIGRNTGDGPTRTVAVVFESGHRQELEGGGCRMLDAGQGGVVSLEAGDGTRFALYSGTSCQGGRAIATGTGSASFGTPVFAGAVVLG</sequence>
<keyword evidence="2" id="KW-1185">Reference proteome</keyword>
<protein>
    <submittedName>
        <fullName evidence="1">Uncharacterized protein</fullName>
    </submittedName>
</protein>
<accession>A0A7W8QNJ1</accession>
<evidence type="ECO:0000313" key="1">
    <source>
        <dbReference type="EMBL" id="MBB5433259.1"/>
    </source>
</evidence>
<reference evidence="1 2" key="1">
    <citation type="submission" date="2020-08" db="EMBL/GenBank/DDBJ databases">
        <title>Sequencing the genomes of 1000 actinobacteria strains.</title>
        <authorList>
            <person name="Klenk H.-P."/>
        </authorList>
    </citation>
    <scope>NUCLEOTIDE SEQUENCE [LARGE SCALE GENOMIC DNA]</scope>
    <source>
        <strain evidence="1 2">DSM 44551</strain>
    </source>
</reference>
<name>A0A7W8QNJ1_9ACTN</name>
<organism evidence="1 2">
    <name type="scientific">Nocardiopsis composta</name>
    <dbReference type="NCBI Taxonomy" id="157465"/>
    <lineage>
        <taxon>Bacteria</taxon>
        <taxon>Bacillati</taxon>
        <taxon>Actinomycetota</taxon>
        <taxon>Actinomycetes</taxon>
        <taxon>Streptosporangiales</taxon>
        <taxon>Nocardiopsidaceae</taxon>
        <taxon>Nocardiopsis</taxon>
    </lineage>
</organism>
<evidence type="ECO:0000313" key="2">
    <source>
        <dbReference type="Proteomes" id="UP000572635"/>
    </source>
</evidence>